<proteinExistence type="predicted"/>
<dbReference type="Proteomes" id="UP001497392">
    <property type="component" value="Unassembled WGS sequence"/>
</dbReference>
<keyword evidence="1" id="KW-1133">Transmembrane helix</keyword>
<name>A0ABP1FSU0_9CHLO</name>
<reference evidence="3 4" key="1">
    <citation type="submission" date="2024-06" db="EMBL/GenBank/DDBJ databases">
        <authorList>
            <person name="Kraege A."/>
            <person name="Thomma B."/>
        </authorList>
    </citation>
    <scope>NUCLEOTIDE SEQUENCE [LARGE SCALE GENOMIC DNA]</scope>
</reference>
<gene>
    <name evidence="3" type="primary">g3865</name>
    <name evidence="3" type="ORF">VP750_LOCUS3299</name>
</gene>
<feature type="transmembrane region" description="Helical" evidence="1">
    <location>
        <begin position="12"/>
        <end position="36"/>
    </location>
</feature>
<dbReference type="EMBL" id="CAXHTA020000005">
    <property type="protein sequence ID" value="CAL5221640.1"/>
    <property type="molecule type" value="Genomic_DNA"/>
</dbReference>
<dbReference type="PANTHER" id="PTHR43592:SF24">
    <property type="entry name" value="CAAX AMINO TERMINAL PROTEASE FAMILY PROTEIN"/>
    <property type="match status" value="1"/>
</dbReference>
<organism evidence="3 4">
    <name type="scientific">Coccomyxa viridis</name>
    <dbReference type="NCBI Taxonomy" id="1274662"/>
    <lineage>
        <taxon>Eukaryota</taxon>
        <taxon>Viridiplantae</taxon>
        <taxon>Chlorophyta</taxon>
        <taxon>core chlorophytes</taxon>
        <taxon>Trebouxiophyceae</taxon>
        <taxon>Trebouxiophyceae incertae sedis</taxon>
        <taxon>Coccomyxaceae</taxon>
        <taxon>Coccomyxa</taxon>
    </lineage>
</organism>
<sequence length="248" mass="27914">MQQSQPLLQVPWTAGKIFQVMFLWLLAFWALGYFALPNSLDLLGLERGDLSARGQALMHLLLDLGELGATLFILWRCLHAYQPLALGWFRARLRPLRSWLCPALLACAFFPLVDLAAARSQGWFPYDKELWGPNVLEQSLASGDMVSNAIYFVVVTVCAPVWEEAIFRGFLLPSLTRYMPLTAAIVVSALSFAGAHFSLQRFLPLVLLGIIFGTLLVRTRNLLPCVLLHSLWNAYIFWQLTCRGTVVM</sequence>
<protein>
    <submittedName>
        <fullName evidence="3">G3865 protein</fullName>
    </submittedName>
</protein>
<dbReference type="InterPro" id="IPR003675">
    <property type="entry name" value="Rce1/LyrA-like_dom"/>
</dbReference>
<feature type="transmembrane region" description="Helical" evidence="1">
    <location>
        <begin position="202"/>
        <end position="219"/>
    </location>
</feature>
<feature type="transmembrane region" description="Helical" evidence="1">
    <location>
        <begin position="99"/>
        <end position="118"/>
    </location>
</feature>
<accession>A0ABP1FSU0</accession>
<feature type="transmembrane region" description="Helical" evidence="1">
    <location>
        <begin position="149"/>
        <end position="171"/>
    </location>
</feature>
<evidence type="ECO:0000313" key="4">
    <source>
        <dbReference type="Proteomes" id="UP001497392"/>
    </source>
</evidence>
<dbReference type="Pfam" id="PF02517">
    <property type="entry name" value="Rce1-like"/>
    <property type="match status" value="1"/>
</dbReference>
<feature type="domain" description="CAAX prenyl protease 2/Lysostaphin resistance protein A-like" evidence="2">
    <location>
        <begin position="148"/>
        <end position="234"/>
    </location>
</feature>
<keyword evidence="4" id="KW-1185">Reference proteome</keyword>
<evidence type="ECO:0000313" key="3">
    <source>
        <dbReference type="EMBL" id="CAL5221640.1"/>
    </source>
</evidence>
<comment type="caution">
    <text evidence="3">The sequence shown here is derived from an EMBL/GenBank/DDBJ whole genome shotgun (WGS) entry which is preliminary data.</text>
</comment>
<feature type="transmembrane region" description="Helical" evidence="1">
    <location>
        <begin position="56"/>
        <end position="78"/>
    </location>
</feature>
<evidence type="ECO:0000259" key="2">
    <source>
        <dbReference type="Pfam" id="PF02517"/>
    </source>
</evidence>
<evidence type="ECO:0000256" key="1">
    <source>
        <dbReference type="SAM" id="Phobius"/>
    </source>
</evidence>
<dbReference type="PANTHER" id="PTHR43592">
    <property type="entry name" value="CAAX AMINO TERMINAL PROTEASE"/>
    <property type="match status" value="1"/>
</dbReference>
<keyword evidence="1" id="KW-0472">Membrane</keyword>
<keyword evidence="1" id="KW-0812">Transmembrane</keyword>
<feature type="transmembrane region" description="Helical" evidence="1">
    <location>
        <begin position="178"/>
        <end position="196"/>
    </location>
</feature>